<dbReference type="Proteomes" id="UP000317650">
    <property type="component" value="Chromosome 5"/>
</dbReference>
<name>A0A4V4H897_MUSBA</name>
<reference evidence="2 3" key="1">
    <citation type="journal article" date="2019" name="Nat. Plants">
        <title>Genome sequencing of Musa balbisiana reveals subgenome evolution and function divergence in polyploid bananas.</title>
        <authorList>
            <person name="Yao X."/>
        </authorList>
    </citation>
    <scope>NUCLEOTIDE SEQUENCE [LARGE SCALE GENOMIC DNA]</scope>
    <source>
        <strain evidence="3">cv. DH-PKW</strain>
        <tissue evidence="2">Leaves</tissue>
    </source>
</reference>
<accession>A0A4V4H897</accession>
<dbReference type="EMBL" id="PYDT01000003">
    <property type="protein sequence ID" value="THU66875.1"/>
    <property type="molecule type" value="Genomic_DNA"/>
</dbReference>
<proteinExistence type="inferred from homology"/>
<evidence type="ECO:0000313" key="3">
    <source>
        <dbReference type="Proteomes" id="UP000317650"/>
    </source>
</evidence>
<dbReference type="GO" id="GO:0051125">
    <property type="term" value="P:regulation of actin nucleation"/>
    <property type="evidence" value="ECO:0007669"/>
    <property type="project" value="TreeGrafter"/>
</dbReference>
<evidence type="ECO:0000313" key="2">
    <source>
        <dbReference type="EMBL" id="THU66875.1"/>
    </source>
</evidence>
<comment type="similarity">
    <text evidence="1">Belongs to the strumpellin family.</text>
</comment>
<protein>
    <submittedName>
        <fullName evidence="2">Uncharacterized protein</fullName>
    </submittedName>
</protein>
<dbReference type="Pfam" id="PF10266">
    <property type="entry name" value="Strumpellin"/>
    <property type="match status" value="2"/>
</dbReference>
<keyword evidence="3" id="KW-1185">Reference proteome</keyword>
<dbReference type="AlphaFoldDB" id="A0A4V4H897"/>
<dbReference type="GO" id="GO:0005768">
    <property type="term" value="C:endosome"/>
    <property type="evidence" value="ECO:0007669"/>
    <property type="project" value="TreeGrafter"/>
</dbReference>
<comment type="caution">
    <text evidence="2">The sequence shown here is derived from an EMBL/GenBank/DDBJ whole genome shotgun (WGS) entry which is preliminary data.</text>
</comment>
<dbReference type="PANTHER" id="PTHR15691:SF6">
    <property type="entry name" value="WASH COMPLEX SUBUNIT 5"/>
    <property type="match status" value="1"/>
</dbReference>
<dbReference type="GO" id="GO:0030041">
    <property type="term" value="P:actin filament polymerization"/>
    <property type="evidence" value="ECO:0007669"/>
    <property type="project" value="TreeGrafter"/>
</dbReference>
<evidence type="ECO:0000256" key="1">
    <source>
        <dbReference type="ARBA" id="ARBA00006224"/>
    </source>
</evidence>
<dbReference type="GO" id="GO:0071203">
    <property type="term" value="C:WASH complex"/>
    <property type="evidence" value="ECO:0007669"/>
    <property type="project" value="InterPro"/>
</dbReference>
<gene>
    <name evidence="2" type="ORF">C4D60_Mb05t18800</name>
</gene>
<dbReference type="STRING" id="52838.A0A4V4H897"/>
<dbReference type="GO" id="GO:0007032">
    <property type="term" value="P:endosome organization"/>
    <property type="evidence" value="ECO:0007669"/>
    <property type="project" value="TreeGrafter"/>
</dbReference>
<dbReference type="PANTHER" id="PTHR15691">
    <property type="entry name" value="WASH COMPLEX SUBUNIT 5"/>
    <property type="match status" value="1"/>
</dbReference>
<organism evidence="2 3">
    <name type="scientific">Musa balbisiana</name>
    <name type="common">Banana</name>
    <dbReference type="NCBI Taxonomy" id="52838"/>
    <lineage>
        <taxon>Eukaryota</taxon>
        <taxon>Viridiplantae</taxon>
        <taxon>Streptophyta</taxon>
        <taxon>Embryophyta</taxon>
        <taxon>Tracheophyta</taxon>
        <taxon>Spermatophyta</taxon>
        <taxon>Magnoliopsida</taxon>
        <taxon>Liliopsida</taxon>
        <taxon>Zingiberales</taxon>
        <taxon>Musaceae</taxon>
        <taxon>Musa</taxon>
    </lineage>
</organism>
<dbReference type="InterPro" id="IPR019393">
    <property type="entry name" value="WASH_strumpellin"/>
</dbReference>
<sequence>MRPSLDDLDLGDKEKTTFFSLSNVTRRRKGGNVAEATPDLPCVSNFYSSQFAAQICTALDTLPVLLLEIFKEDGIQDQSFYSVNRIDKDKLEDLMLLDKQLKSGRAVNRASIISQGITILSRNFLGLINLNIKDWLVERTIKELGKRIENRVNCFCLSSSISHGNLEANLRTLSTYIHSQMQMVETFQDLFHIHGRCILEEILTNFLKQSAQKVYTELLKQKQELVPFSALLINLSKSDTFYGNLLLQVLQLTDPSRSMFIEPMSGWFDAEGHELLGLLFFDVLDSCVGQEGLCILDSLLCILLKDSLEHALRSLKSLLDASVLNELHKMDDYLGPATSLPLLGWTSYKNMIKIASDSWEPLVPCFATIGQLQLVRCLISFKLQSTSKSINSEMKDNPSIKFLQAFNKERKLCGLFSPLQTIYISEEPPILLGRSASILSMSQLPQYVLDSHLGTLTSKTKKSIIDFSPVAIGLGTFLKQFHPSHMTQYVQYMGQYVRITAEIAYGGVYDPQILSGDPASEVLKPAFWLMYFCRHMSISKNLAELCLPLSLVAMLQM</sequence>
<dbReference type="GO" id="GO:0140285">
    <property type="term" value="P:endosome fission"/>
    <property type="evidence" value="ECO:0007669"/>
    <property type="project" value="TreeGrafter"/>
</dbReference>